<feature type="transmembrane region" description="Helical" evidence="2">
    <location>
        <begin position="9"/>
        <end position="29"/>
    </location>
</feature>
<keyword evidence="2" id="KW-0472">Membrane</keyword>
<feature type="region of interest" description="Disordered" evidence="1">
    <location>
        <begin position="36"/>
        <end position="81"/>
    </location>
</feature>
<evidence type="ECO:0000313" key="3">
    <source>
        <dbReference type="EMBL" id="MBE7369859.1"/>
    </source>
</evidence>
<dbReference type="EMBL" id="JADDIV010000006">
    <property type="protein sequence ID" value="MBE7369859.1"/>
    <property type="molecule type" value="Genomic_DNA"/>
</dbReference>
<accession>A0ABR9S9Y7</accession>
<dbReference type="RefSeq" id="WP_193678490.1">
    <property type="nucleotide sequence ID" value="NZ_JADDIV010000006.1"/>
</dbReference>
<organism evidence="3 4">
    <name type="scientific">Ramlibacter pallidus</name>
    <dbReference type="NCBI Taxonomy" id="2780087"/>
    <lineage>
        <taxon>Bacteria</taxon>
        <taxon>Pseudomonadati</taxon>
        <taxon>Pseudomonadota</taxon>
        <taxon>Betaproteobacteria</taxon>
        <taxon>Burkholderiales</taxon>
        <taxon>Comamonadaceae</taxon>
        <taxon>Ramlibacter</taxon>
    </lineage>
</organism>
<gene>
    <name evidence="3" type="ORF">IM787_20010</name>
</gene>
<evidence type="ECO:0000313" key="4">
    <source>
        <dbReference type="Proteomes" id="UP000806285"/>
    </source>
</evidence>
<keyword evidence="2" id="KW-0812">Transmembrane</keyword>
<sequence length="314" mass="32592">MAHPSRSTWTFAAGSIAGAVVVLAAYLGFIHPKAADAPSPVASPTEQPFAATHVAAAPPAAAEASPAGSCPADAAAAPAGEGDGQFQLARALAMQPLPDASAFLSVAREAAQQGRSRDAEVAFIAACHTAERTAGAQSTPVADVKSQLGQHYAGLARQSQEDAARDQLLQRASTLFSEGASAYATALGRNASKTRLAEQRLASLSDPALRDPSLRLPDAGAVAVSSEPAAPDTTRLGSARMSLADAPPARTEDLGKVDDDLERLYAQARSVSRDPAGLQRRHQQALAQRSACHGDGECLRQWAAQRKRQLFAEF</sequence>
<protein>
    <submittedName>
        <fullName evidence="3">Uncharacterized protein</fullName>
    </submittedName>
</protein>
<keyword evidence="4" id="KW-1185">Reference proteome</keyword>
<name>A0ABR9S9Y7_9BURK</name>
<evidence type="ECO:0000256" key="1">
    <source>
        <dbReference type="SAM" id="MobiDB-lite"/>
    </source>
</evidence>
<keyword evidence="2" id="KW-1133">Transmembrane helix</keyword>
<proteinExistence type="predicted"/>
<reference evidence="3 4" key="1">
    <citation type="submission" date="2020-10" db="EMBL/GenBank/DDBJ databases">
        <title>Ramlibacter sp. HM2 16S ribosomal RNA gene Genome sequencing and assembly.</title>
        <authorList>
            <person name="Kang M."/>
        </authorList>
    </citation>
    <scope>NUCLEOTIDE SEQUENCE [LARGE SCALE GENOMIC DNA]</scope>
    <source>
        <strain evidence="3 4">HM2</strain>
    </source>
</reference>
<comment type="caution">
    <text evidence="3">The sequence shown here is derived from an EMBL/GenBank/DDBJ whole genome shotgun (WGS) entry which is preliminary data.</text>
</comment>
<dbReference type="Proteomes" id="UP000806285">
    <property type="component" value="Unassembled WGS sequence"/>
</dbReference>
<evidence type="ECO:0000256" key="2">
    <source>
        <dbReference type="SAM" id="Phobius"/>
    </source>
</evidence>
<feature type="compositionally biased region" description="Low complexity" evidence="1">
    <location>
        <begin position="48"/>
        <end position="80"/>
    </location>
</feature>